<proteinExistence type="predicted"/>
<dbReference type="EMBL" id="PEBW01000001">
    <property type="protein sequence ID" value="PTQ53378.1"/>
    <property type="molecule type" value="Genomic_DNA"/>
</dbReference>
<reference evidence="5 6" key="1">
    <citation type="submission" date="2017-08" db="EMBL/GenBank/DDBJ databases">
        <title>Burning lignite coal seam in the remote Altai Mountains harbors a hydrogen-driven thermophilic microbial community.</title>
        <authorList>
            <person name="Kadnikov V.V."/>
            <person name="Mardanov A.V."/>
            <person name="Ivasenko D."/>
            <person name="Beletsky A.V."/>
            <person name="Karnachuk O.V."/>
            <person name="Ravin N.V."/>
        </authorList>
    </citation>
    <scope>NUCLEOTIDE SEQUENCE [LARGE SCALE GENOMIC DNA]</scope>
    <source>
        <strain evidence="5">AL31</strain>
    </source>
</reference>
<dbReference type="PROSITE" id="PS51109">
    <property type="entry name" value="G5"/>
    <property type="match status" value="1"/>
</dbReference>
<keyword evidence="2" id="KW-0472">Membrane</keyword>
<gene>
    <name evidence="5" type="ORF">BLITH_0458</name>
</gene>
<dbReference type="Pfam" id="PF07501">
    <property type="entry name" value="G5"/>
    <property type="match status" value="1"/>
</dbReference>
<dbReference type="InterPro" id="IPR011055">
    <property type="entry name" value="Dup_hybrid_motif"/>
</dbReference>
<protein>
    <submittedName>
        <fullName evidence="5">Metalloendopeptidase</fullName>
    </submittedName>
</protein>
<dbReference type="SMART" id="SM01208">
    <property type="entry name" value="G5"/>
    <property type="match status" value="1"/>
</dbReference>
<dbReference type="Gene3D" id="2.70.70.10">
    <property type="entry name" value="Glucose Permease (Domain IIA)"/>
    <property type="match status" value="1"/>
</dbReference>
<evidence type="ECO:0000313" key="5">
    <source>
        <dbReference type="EMBL" id="PTQ53378.1"/>
    </source>
</evidence>
<name>A0A2T5GB36_9BACL</name>
<dbReference type="InterPro" id="IPR016047">
    <property type="entry name" value="M23ase_b-sheet_dom"/>
</dbReference>
<dbReference type="PROSITE" id="PS51782">
    <property type="entry name" value="LYSM"/>
    <property type="match status" value="1"/>
</dbReference>
<dbReference type="InterPro" id="IPR036779">
    <property type="entry name" value="LysM_dom_sf"/>
</dbReference>
<comment type="caution">
    <text evidence="5">The sequence shown here is derived from an EMBL/GenBank/DDBJ whole genome shotgun (WGS) entry which is preliminary data.</text>
</comment>
<dbReference type="Gene3D" id="2.20.230.10">
    <property type="entry name" value="Resuscitation-promoting factor rpfb"/>
    <property type="match status" value="1"/>
</dbReference>
<evidence type="ECO:0000256" key="1">
    <source>
        <dbReference type="ARBA" id="ARBA00022729"/>
    </source>
</evidence>
<dbReference type="Pfam" id="PF01476">
    <property type="entry name" value="LysM"/>
    <property type="match status" value="1"/>
</dbReference>
<feature type="transmembrane region" description="Helical" evidence="2">
    <location>
        <begin position="113"/>
        <end position="132"/>
    </location>
</feature>
<dbReference type="CDD" id="cd00118">
    <property type="entry name" value="LysM"/>
    <property type="match status" value="1"/>
</dbReference>
<sequence>MQDPTSRSSAPSPRWERVREAWNRKKKELCVRLSFPHLQVVGSAAYRAVADRGLRLRAAVQSLLSRWPDVRARAVGFVRSLPETGREAYAHLVRVRTREAVLRLRALPRKVKYVAAAGIAAFALAGGTWAFVRSQTVELVRVYVDGEPLGYASSASVVQDYLVHRLERIGHATGGRAFTVSPIALERVRVFRGSAEDDAVLERLGDRLNVRVHAYALRVNGQHIAYLASEEEARTLLSDALSKLGGTKLVYTGEPSVHVVPLAAPAEGNPSESGKTIQIKETVEVVPAVVPPEELAEPTAVETLLLSGSEPELYQIQPGDTLWAVAQKFGITVDDLVRLNPGLSTNDVLYPGQQINVGRPKALLTVREESTQTVEVDIPYGTKEVKDDSLPAGKRVVKVKGQPGKKRLVYRVVMENGLLKEQEVLREEVLVPPVDEVVAIGTRVAYSVAPQGGYPVYEGTGNFVWPTKGGYVASPFGPRWGGFHTGIDISGVQDRTIVAADRGTVVYAAWMSGYGNLVIVDHGNGYSTYYAHLAQILVSAGQRVEQGQKIGIMGMTGNATGIHLHFEIRKNGTPTNPLSYYRAR</sequence>
<keyword evidence="2" id="KW-1133">Transmembrane helix</keyword>
<feature type="domain" description="LysM" evidence="4">
    <location>
        <begin position="312"/>
        <end position="357"/>
    </location>
</feature>
<dbReference type="SMART" id="SM00257">
    <property type="entry name" value="LysM"/>
    <property type="match status" value="1"/>
</dbReference>
<evidence type="ECO:0000313" key="6">
    <source>
        <dbReference type="Proteomes" id="UP000244016"/>
    </source>
</evidence>
<dbReference type="Proteomes" id="UP000244016">
    <property type="component" value="Unassembled WGS sequence"/>
</dbReference>
<dbReference type="CDD" id="cd12797">
    <property type="entry name" value="M23_peptidase"/>
    <property type="match status" value="1"/>
</dbReference>
<dbReference type="Gene3D" id="3.10.350.10">
    <property type="entry name" value="LysM domain"/>
    <property type="match status" value="1"/>
</dbReference>
<dbReference type="InterPro" id="IPR050570">
    <property type="entry name" value="Cell_wall_metabolism_enzyme"/>
</dbReference>
<dbReference type="InterPro" id="IPR018392">
    <property type="entry name" value="LysM"/>
</dbReference>
<keyword evidence="2" id="KW-0812">Transmembrane</keyword>
<dbReference type="InterPro" id="IPR011098">
    <property type="entry name" value="G5_dom"/>
</dbReference>
<organism evidence="5 6">
    <name type="scientific">Brockia lithotrophica</name>
    <dbReference type="NCBI Taxonomy" id="933949"/>
    <lineage>
        <taxon>Bacteria</taxon>
        <taxon>Bacillati</taxon>
        <taxon>Bacillota</taxon>
        <taxon>Bacilli</taxon>
        <taxon>Bacillales</taxon>
        <taxon>Bacillales Family X. Incertae Sedis</taxon>
        <taxon>Brockia</taxon>
    </lineage>
</organism>
<dbReference type="AlphaFoldDB" id="A0A2T5GB36"/>
<feature type="domain" description="G5" evidence="3">
    <location>
        <begin position="364"/>
        <end position="444"/>
    </location>
</feature>
<dbReference type="PANTHER" id="PTHR21666">
    <property type="entry name" value="PEPTIDASE-RELATED"/>
    <property type="match status" value="1"/>
</dbReference>
<evidence type="ECO:0000259" key="3">
    <source>
        <dbReference type="PROSITE" id="PS51109"/>
    </source>
</evidence>
<accession>A0A2T5GB36</accession>
<dbReference type="PANTHER" id="PTHR21666:SF270">
    <property type="entry name" value="MUREIN HYDROLASE ACTIVATOR ENVC"/>
    <property type="match status" value="1"/>
</dbReference>
<dbReference type="Pfam" id="PF01551">
    <property type="entry name" value="Peptidase_M23"/>
    <property type="match status" value="1"/>
</dbReference>
<dbReference type="GO" id="GO:0004222">
    <property type="term" value="F:metalloendopeptidase activity"/>
    <property type="evidence" value="ECO:0007669"/>
    <property type="project" value="TreeGrafter"/>
</dbReference>
<evidence type="ECO:0000256" key="2">
    <source>
        <dbReference type="SAM" id="Phobius"/>
    </source>
</evidence>
<evidence type="ECO:0000259" key="4">
    <source>
        <dbReference type="PROSITE" id="PS51782"/>
    </source>
</evidence>
<dbReference type="SUPFAM" id="SSF51261">
    <property type="entry name" value="Duplicated hybrid motif"/>
    <property type="match status" value="1"/>
</dbReference>
<dbReference type="SUPFAM" id="SSF54106">
    <property type="entry name" value="LysM domain"/>
    <property type="match status" value="1"/>
</dbReference>
<keyword evidence="1" id="KW-0732">Signal</keyword>